<sequence length="80" mass="9234">MDTLMRDQSLEALAEEVARLEGSSVADAVRRALEERKARLEEVAERRRKIDELVAEVRKLPVLDPRDHGEMLYDEYGIPK</sequence>
<keyword evidence="1" id="KW-0175">Coiled coil</keyword>
<evidence type="ECO:0000256" key="1">
    <source>
        <dbReference type="SAM" id="Coils"/>
    </source>
</evidence>
<organism evidence="2 3">
    <name type="scientific">Aerophototrophica crusticola</name>
    <dbReference type="NCBI Taxonomy" id="1709002"/>
    <lineage>
        <taxon>Bacteria</taxon>
        <taxon>Pseudomonadati</taxon>
        <taxon>Pseudomonadota</taxon>
        <taxon>Alphaproteobacteria</taxon>
        <taxon>Rhodospirillales</taxon>
        <taxon>Rhodospirillaceae</taxon>
        <taxon>Aerophototrophica</taxon>
    </lineage>
</organism>
<accession>A0A858RC28</accession>
<dbReference type="AlphaFoldDB" id="A0A858RC28"/>
<dbReference type="EMBL" id="CP051775">
    <property type="protein sequence ID" value="QJE74496.1"/>
    <property type="molecule type" value="Genomic_DNA"/>
</dbReference>
<gene>
    <name evidence="2" type="ORF">HHL28_16760</name>
</gene>
<dbReference type="Pfam" id="PF07704">
    <property type="entry name" value="PSK_trans_fac"/>
    <property type="match status" value="1"/>
</dbReference>
<keyword evidence="3" id="KW-1185">Reference proteome</keyword>
<evidence type="ECO:0000313" key="2">
    <source>
        <dbReference type="EMBL" id="QJE74496.1"/>
    </source>
</evidence>
<reference evidence="2" key="1">
    <citation type="submission" date="2020-04" db="EMBL/GenBank/DDBJ databases">
        <title>A desert anoxygenic phototrophic bacterium fixes CO2 using RubisCO under aerobic conditions.</title>
        <authorList>
            <person name="Tang K."/>
        </authorList>
    </citation>
    <scope>NUCLEOTIDE SEQUENCE [LARGE SCALE GENOMIC DNA]</scope>
    <source>
        <strain evidence="2">MIMtkB3</strain>
    </source>
</reference>
<feature type="coiled-coil region" evidence="1">
    <location>
        <begin position="26"/>
        <end position="53"/>
    </location>
</feature>
<evidence type="ECO:0000313" key="3">
    <source>
        <dbReference type="Proteomes" id="UP000501891"/>
    </source>
</evidence>
<dbReference type="InterPro" id="IPR011660">
    <property type="entry name" value="VapB-like"/>
</dbReference>
<name>A0A858RC28_9PROT</name>
<proteinExistence type="predicted"/>
<protein>
    <submittedName>
        <fullName evidence="2">Type II toxin-antitoxin system VapB family antitoxin</fullName>
    </submittedName>
</protein>
<dbReference type="KEGG" id="acru:HHL28_16760"/>
<dbReference type="Proteomes" id="UP000501891">
    <property type="component" value="Chromosome"/>
</dbReference>